<feature type="transmembrane region" description="Helical" evidence="1">
    <location>
        <begin position="794"/>
        <end position="815"/>
    </location>
</feature>
<keyword evidence="3" id="KW-1185">Reference proteome</keyword>
<name>A0A4Y1WS88_9BACT</name>
<dbReference type="AlphaFoldDB" id="A0A4Y1WS88"/>
<dbReference type="KEGG" id="acou:A5CBH24_12540"/>
<feature type="transmembrane region" description="Helical" evidence="1">
    <location>
        <begin position="354"/>
        <end position="372"/>
    </location>
</feature>
<dbReference type="PANTHER" id="PTHR38454">
    <property type="entry name" value="INTEGRAL MEMBRANE PROTEIN-RELATED"/>
    <property type="match status" value="1"/>
</dbReference>
<dbReference type="EMBL" id="AP019735">
    <property type="protein sequence ID" value="BBL03941.1"/>
    <property type="molecule type" value="Genomic_DNA"/>
</dbReference>
<feature type="transmembrane region" description="Helical" evidence="1">
    <location>
        <begin position="426"/>
        <end position="449"/>
    </location>
</feature>
<proteinExistence type="predicted"/>
<feature type="transmembrane region" description="Helical" evidence="1">
    <location>
        <begin position="505"/>
        <end position="524"/>
    </location>
</feature>
<reference evidence="3" key="1">
    <citation type="submission" date="2019-06" db="EMBL/GenBank/DDBJ databases">
        <title>Alistipes onderdonkii subsp. vulgaris subsp. nov., Alistipes dispar sp. nov. and Alistipes communis sp. nov., isolated from human faeces, and creation of Alistipes onderdonkii subsp. onderdonkii subsp. nov.</title>
        <authorList>
            <person name="Sakamoto M."/>
            <person name="Ikeyama N."/>
            <person name="Ogata Y."/>
            <person name="Suda W."/>
            <person name="Iino T."/>
            <person name="Hattori M."/>
            <person name="Ohkuma M."/>
        </authorList>
    </citation>
    <scope>NUCLEOTIDE SEQUENCE [LARGE SCALE GENOMIC DNA]</scope>
    <source>
        <strain evidence="3">5CBH24</strain>
    </source>
</reference>
<protein>
    <submittedName>
        <fullName evidence="2">Membrane protein</fullName>
    </submittedName>
</protein>
<keyword evidence="1" id="KW-0812">Transmembrane</keyword>
<feature type="transmembrane region" description="Helical" evidence="1">
    <location>
        <begin position="88"/>
        <end position="106"/>
    </location>
</feature>
<evidence type="ECO:0000313" key="3">
    <source>
        <dbReference type="Proteomes" id="UP000318946"/>
    </source>
</evidence>
<evidence type="ECO:0000256" key="1">
    <source>
        <dbReference type="SAM" id="Phobius"/>
    </source>
</evidence>
<evidence type="ECO:0000313" key="2">
    <source>
        <dbReference type="EMBL" id="BBL03941.1"/>
    </source>
</evidence>
<feature type="transmembrane region" description="Helical" evidence="1">
    <location>
        <begin position="531"/>
        <end position="552"/>
    </location>
</feature>
<feature type="transmembrane region" description="Helical" evidence="1">
    <location>
        <begin position="330"/>
        <end position="347"/>
    </location>
</feature>
<feature type="transmembrane region" description="Helical" evidence="1">
    <location>
        <begin position="113"/>
        <end position="135"/>
    </location>
</feature>
<dbReference type="Proteomes" id="UP000318946">
    <property type="component" value="Chromosome"/>
</dbReference>
<accession>A0A4Y1WS88</accession>
<sequence length="820" mass="88980">MPAAVAVLLFFTLAALYFAPQFGGDVLPQHDVRQYEGASREIHRTREAYGEDPQWIGSMFGGMPAYLVDVRYPAQLVKDAAVPLTRAVPIPAGLIFFAMCAFWVMLRMMKIDPWVGIVPSLAYGLSTYFLLIIGAGHLTKMWALVYAPPMMGGIWMTLRGGRPGWGGALTALFASLEIGANHPQITYYFLLAAALFWLSEGIVALREKLLKPFAKRTAVLAAAGLLALGSNFAPLWYTAQHAKDTTRSGSELAAGDAGSGGLDLAYATAWSYGRAESWNLLIPDFMGSDSARAFSEDGPVAAALTPYGMAQAAQQLPAYWGEQPYTGGPTYLGAAALFLALLGVLLVGGRDRWWIVAASLVMLLLAWGHHFMGLTELAYKYLPGYNKFRTVSMALVVVQWTVPLLAALALQRLWCAELPAARLRRALAWAAGVTGGLCLLFAVVGGQLFDFGREAAVEQMTAQFNRILQANGADDLLRQGLDATIGEEVGAAMADERAAMMTADAWRSLLFVLLTAAAVGLMIVRPAWRGAAVALAGVLVAADLWGVDVRYLSSDDFVSPRRQQWTPSGADKLILGDTTPGFRVLNLTVSPFNDATTSYYHRSVGGYHGAKMSRYQDVIDRYLSSNDEAVLDMLNTRYLILPGADGRPEAHLRATAQGAAWLVRDVVTASTPQQELAALATADLRRQAVVNPADYARMTGAREGALPAVDTLGGTIRLTEYRPNYLKYEYASAAPATAVFSEIFYDKGWTAWVDGVETPYFRADYLLRALELPAGDHTVEWRFRAPHWGAVEGVTGLCSAAILLLIAGLAAAEWYKRKKR</sequence>
<keyword evidence="1" id="KW-1133">Transmembrane helix</keyword>
<organism evidence="2 3">
    <name type="scientific">Alistipes communis</name>
    <dbReference type="NCBI Taxonomy" id="2585118"/>
    <lineage>
        <taxon>Bacteria</taxon>
        <taxon>Pseudomonadati</taxon>
        <taxon>Bacteroidota</taxon>
        <taxon>Bacteroidia</taxon>
        <taxon>Bacteroidales</taxon>
        <taxon>Rikenellaceae</taxon>
        <taxon>Alistipes</taxon>
    </lineage>
</organism>
<feature type="transmembrane region" description="Helical" evidence="1">
    <location>
        <begin position="392"/>
        <end position="414"/>
    </location>
</feature>
<dbReference type="PANTHER" id="PTHR38454:SF1">
    <property type="entry name" value="INTEGRAL MEMBRANE PROTEIN"/>
    <property type="match status" value="1"/>
</dbReference>
<keyword evidence="1" id="KW-0472">Membrane</keyword>
<gene>
    <name evidence="2" type="ORF">A5CBH24_12540</name>
</gene>
<feature type="transmembrane region" description="Helical" evidence="1">
    <location>
        <begin position="187"/>
        <end position="205"/>
    </location>
</feature>
<dbReference type="InterPro" id="IPR018580">
    <property type="entry name" value="Uncharacterised_YfhO"/>
</dbReference>
<feature type="transmembrane region" description="Helical" evidence="1">
    <location>
        <begin position="217"/>
        <end position="237"/>
    </location>
</feature>